<feature type="chain" id="PRO_5020235086" evidence="1">
    <location>
        <begin position="20"/>
        <end position="84"/>
    </location>
</feature>
<dbReference type="AlphaFoldDB" id="A0A4U9UI90"/>
<dbReference type="GO" id="GO:0016020">
    <property type="term" value="C:membrane"/>
    <property type="evidence" value="ECO:0007669"/>
    <property type="project" value="InterPro"/>
</dbReference>
<protein>
    <submittedName>
        <fullName evidence="2">Multidrug-efflux transporter MexB</fullName>
    </submittedName>
</protein>
<sequence length="84" mass="8962">MTSLAFIFGVLPMAISSGAGSGSQHAVGTGGDGRYDFRHRSGDFLCALSSYWYAAASLVKRSLTITIANSRRKKSSFGKPRLLC</sequence>
<name>A0A4U9UI90_SERFO</name>
<gene>
    <name evidence="2" type="primary">mexB</name>
    <name evidence="2" type="ORF">NCTC12965_03376</name>
</gene>
<keyword evidence="1" id="KW-0732">Signal</keyword>
<evidence type="ECO:0000256" key="1">
    <source>
        <dbReference type="SAM" id="SignalP"/>
    </source>
</evidence>
<evidence type="ECO:0000313" key="2">
    <source>
        <dbReference type="EMBL" id="VTR32603.1"/>
    </source>
</evidence>
<reference evidence="2" key="1">
    <citation type="submission" date="2019-05" db="EMBL/GenBank/DDBJ databases">
        <authorList>
            <consortium name="Pathogen Informatics"/>
        </authorList>
    </citation>
    <scope>NUCLEOTIDE SEQUENCE [LARGE SCALE GENOMIC DNA]</scope>
    <source>
        <strain evidence="2">NCTC12965</strain>
    </source>
</reference>
<organism evidence="2">
    <name type="scientific">Serratia fonticola</name>
    <dbReference type="NCBI Taxonomy" id="47917"/>
    <lineage>
        <taxon>Bacteria</taxon>
        <taxon>Pseudomonadati</taxon>
        <taxon>Pseudomonadota</taxon>
        <taxon>Gammaproteobacteria</taxon>
        <taxon>Enterobacterales</taxon>
        <taxon>Yersiniaceae</taxon>
        <taxon>Serratia</taxon>
    </lineage>
</organism>
<proteinExistence type="predicted"/>
<accession>A0A4U9UI90</accession>
<dbReference type="GO" id="GO:0022857">
    <property type="term" value="F:transmembrane transporter activity"/>
    <property type="evidence" value="ECO:0007669"/>
    <property type="project" value="InterPro"/>
</dbReference>
<dbReference type="EMBL" id="CABEEZ010000072">
    <property type="protein sequence ID" value="VTR32603.1"/>
    <property type="molecule type" value="Genomic_DNA"/>
</dbReference>
<dbReference type="Pfam" id="PF00873">
    <property type="entry name" value="ACR_tran"/>
    <property type="match status" value="1"/>
</dbReference>
<feature type="signal peptide" evidence="1">
    <location>
        <begin position="1"/>
        <end position="19"/>
    </location>
</feature>
<dbReference type="InterPro" id="IPR001036">
    <property type="entry name" value="Acrflvin-R"/>
</dbReference>